<evidence type="ECO:0000259" key="1">
    <source>
        <dbReference type="Pfam" id="PF08379"/>
    </source>
</evidence>
<sequence>MRLTIRHETRYQFDTPVKYGLQQLRKTPPNSAQQEV</sequence>
<protein>
    <submittedName>
        <fullName evidence="2">Transglutaminase</fullName>
    </submittedName>
</protein>
<reference evidence="2 3" key="1">
    <citation type="journal article" date="2018" name="Nat. Biotechnol.">
        <title>A standardized bacterial taxonomy based on genome phylogeny substantially revises the tree of life.</title>
        <authorList>
            <person name="Parks D.H."/>
            <person name="Chuvochina M."/>
            <person name="Waite D.W."/>
            <person name="Rinke C."/>
            <person name="Skarshewski A."/>
            <person name="Chaumeil P.A."/>
            <person name="Hugenholtz P."/>
        </authorList>
    </citation>
    <scope>NUCLEOTIDE SEQUENCE [LARGE SCALE GENOMIC DNA]</scope>
    <source>
        <strain evidence="2">UBA9169</strain>
    </source>
</reference>
<feature type="non-terminal residue" evidence="2">
    <location>
        <position position="36"/>
    </location>
</feature>
<evidence type="ECO:0000313" key="3">
    <source>
        <dbReference type="Proteomes" id="UP000264719"/>
    </source>
</evidence>
<feature type="domain" description="Bacterial transglutaminase-like N-terminal" evidence="1">
    <location>
        <begin position="3"/>
        <end position="36"/>
    </location>
</feature>
<accession>A0A348WCF5</accession>
<dbReference type="Proteomes" id="UP000264719">
    <property type="component" value="Unassembled WGS sequence"/>
</dbReference>
<name>A0A348WCF5_9RHOB</name>
<dbReference type="EMBL" id="DMVW01000098">
    <property type="protein sequence ID" value="HAR52217.1"/>
    <property type="molecule type" value="Genomic_DNA"/>
</dbReference>
<comment type="caution">
    <text evidence="2">The sequence shown here is derived from an EMBL/GenBank/DDBJ whole genome shotgun (WGS) entry which is preliminary data.</text>
</comment>
<proteinExistence type="predicted"/>
<dbReference type="InterPro" id="IPR013589">
    <property type="entry name" value="Bac_transglu_N"/>
</dbReference>
<dbReference type="Pfam" id="PF08379">
    <property type="entry name" value="Bact_transglu_N"/>
    <property type="match status" value="1"/>
</dbReference>
<evidence type="ECO:0000313" key="2">
    <source>
        <dbReference type="EMBL" id="HAR52217.1"/>
    </source>
</evidence>
<organism evidence="2 3">
    <name type="scientific">Roseovarius nubinhibens</name>
    <dbReference type="NCBI Taxonomy" id="314263"/>
    <lineage>
        <taxon>Bacteria</taxon>
        <taxon>Pseudomonadati</taxon>
        <taxon>Pseudomonadota</taxon>
        <taxon>Alphaproteobacteria</taxon>
        <taxon>Rhodobacterales</taxon>
        <taxon>Roseobacteraceae</taxon>
        <taxon>Roseovarius</taxon>
    </lineage>
</organism>
<gene>
    <name evidence="2" type="ORF">DCS45_10135</name>
</gene>
<dbReference type="AlphaFoldDB" id="A0A348WCF5"/>